<organism evidence="1 2">
    <name type="scientific">Vairimorpha necatrix</name>
    <dbReference type="NCBI Taxonomy" id="6039"/>
    <lineage>
        <taxon>Eukaryota</taxon>
        <taxon>Fungi</taxon>
        <taxon>Fungi incertae sedis</taxon>
        <taxon>Microsporidia</taxon>
        <taxon>Nosematidae</taxon>
        <taxon>Vairimorpha</taxon>
    </lineage>
</organism>
<accession>A0AAX4J852</accession>
<dbReference type="Proteomes" id="UP001334084">
    <property type="component" value="Chromosome 1"/>
</dbReference>
<protein>
    <submittedName>
        <fullName evidence="1">Uncharacterized protein</fullName>
    </submittedName>
</protein>
<proteinExistence type="predicted"/>
<keyword evidence="2" id="KW-1185">Reference proteome</keyword>
<evidence type="ECO:0000313" key="1">
    <source>
        <dbReference type="EMBL" id="WUR02139.1"/>
    </source>
</evidence>
<name>A0AAX4J852_9MICR</name>
<dbReference type="RefSeq" id="XP_065328284.1">
    <property type="nucleotide sequence ID" value="XM_065472212.1"/>
</dbReference>
<dbReference type="KEGG" id="vnx:VNE69_01078"/>
<evidence type="ECO:0000313" key="2">
    <source>
        <dbReference type="Proteomes" id="UP001334084"/>
    </source>
</evidence>
<dbReference type="GeneID" id="90539943"/>
<sequence length="135" mass="15795">MTREKKEDDTEKIKTMLLLENKKNEILKIFESNLREVFSQIPEKMLCLPILSLQDSILADYHGEDINLVDSFKKTKRESTVSITYGEEYTYDGNIFKDSKGRVKNDSLDQDLKEILKKVKKLADRKGRDLSLFMQ</sequence>
<gene>
    <name evidence="1" type="ORF">VNE69_01078</name>
</gene>
<reference evidence="1" key="1">
    <citation type="journal article" date="2024" name="BMC Genomics">
        <title>Functional annotation of a divergent genome using sequence and structure-based similarity.</title>
        <authorList>
            <person name="Svedberg D."/>
            <person name="Winiger R.R."/>
            <person name="Berg A."/>
            <person name="Sharma H."/>
            <person name="Tellgren-Roth C."/>
            <person name="Debrunner-Vossbrinck B.A."/>
            <person name="Vossbrinck C.R."/>
            <person name="Barandun J."/>
        </authorList>
    </citation>
    <scope>NUCLEOTIDE SEQUENCE</scope>
    <source>
        <strain evidence="1">Illinois isolate</strain>
    </source>
</reference>
<dbReference type="AlphaFoldDB" id="A0AAX4J852"/>
<dbReference type="EMBL" id="CP142726">
    <property type="protein sequence ID" value="WUR02139.1"/>
    <property type="molecule type" value="Genomic_DNA"/>
</dbReference>